<dbReference type="AlphaFoldDB" id="A0A699ZYB2"/>
<reference evidence="2 3" key="1">
    <citation type="submission" date="2020-02" db="EMBL/GenBank/DDBJ databases">
        <title>Draft genome sequence of Haematococcus lacustris strain NIES-144.</title>
        <authorList>
            <person name="Morimoto D."/>
            <person name="Nakagawa S."/>
            <person name="Yoshida T."/>
            <person name="Sawayama S."/>
        </authorList>
    </citation>
    <scope>NUCLEOTIDE SEQUENCE [LARGE SCALE GENOMIC DNA]</scope>
    <source>
        <strain evidence="2 3">NIES-144</strain>
    </source>
</reference>
<organism evidence="2 3">
    <name type="scientific">Haematococcus lacustris</name>
    <name type="common">Green alga</name>
    <name type="synonym">Haematococcus pluvialis</name>
    <dbReference type="NCBI Taxonomy" id="44745"/>
    <lineage>
        <taxon>Eukaryota</taxon>
        <taxon>Viridiplantae</taxon>
        <taxon>Chlorophyta</taxon>
        <taxon>core chlorophytes</taxon>
        <taxon>Chlorophyceae</taxon>
        <taxon>CS clade</taxon>
        <taxon>Chlamydomonadales</taxon>
        <taxon>Haematococcaceae</taxon>
        <taxon>Haematococcus</taxon>
    </lineage>
</organism>
<evidence type="ECO:0000313" key="3">
    <source>
        <dbReference type="Proteomes" id="UP000485058"/>
    </source>
</evidence>
<keyword evidence="3" id="KW-1185">Reference proteome</keyword>
<accession>A0A699ZYB2</accession>
<feature type="compositionally biased region" description="Basic and acidic residues" evidence="1">
    <location>
        <begin position="1"/>
        <end position="20"/>
    </location>
</feature>
<name>A0A699ZYB2_HAELA</name>
<gene>
    <name evidence="2" type="ORF">HaLaN_22494</name>
</gene>
<sequence length="71" mass="8051">MILADRAEERDKARQRKEIMKTANESGKVESRGPRLSGRQKKSGEKDTAIRQIEAARKRQEKELASAAEQV</sequence>
<protein>
    <submittedName>
        <fullName evidence="2">Plus3 domain-containing protein</fullName>
    </submittedName>
</protein>
<evidence type="ECO:0000313" key="2">
    <source>
        <dbReference type="EMBL" id="GFH24659.1"/>
    </source>
</evidence>
<evidence type="ECO:0000256" key="1">
    <source>
        <dbReference type="SAM" id="MobiDB-lite"/>
    </source>
</evidence>
<feature type="compositionally biased region" description="Basic and acidic residues" evidence="1">
    <location>
        <begin position="42"/>
        <end position="64"/>
    </location>
</feature>
<dbReference type="Proteomes" id="UP000485058">
    <property type="component" value="Unassembled WGS sequence"/>
</dbReference>
<feature type="region of interest" description="Disordered" evidence="1">
    <location>
        <begin position="1"/>
        <end position="71"/>
    </location>
</feature>
<comment type="caution">
    <text evidence="2">The sequence shown here is derived from an EMBL/GenBank/DDBJ whole genome shotgun (WGS) entry which is preliminary data.</text>
</comment>
<dbReference type="EMBL" id="BLLF01002596">
    <property type="protein sequence ID" value="GFH24659.1"/>
    <property type="molecule type" value="Genomic_DNA"/>
</dbReference>
<proteinExistence type="predicted"/>